<name>A0A8J3PJY1_9ACTN</name>
<feature type="compositionally biased region" description="Basic and acidic residues" evidence="1">
    <location>
        <begin position="66"/>
        <end position="101"/>
    </location>
</feature>
<dbReference type="AlphaFoldDB" id="A0A8J3PJY1"/>
<keyword evidence="3" id="KW-1185">Reference proteome</keyword>
<sequence length="101" mass="11161">MRTADEVPPHDERLGERLATQEEQARVHRRLQDHVGPAVSQVQQRSGRQRSAGDPGGARDLGAAGHGEHRVLEGGIERQPRDGARRQQDLGPDQRRVHLSG</sequence>
<gene>
    <name evidence="2" type="ORF">Pfl04_00180</name>
</gene>
<dbReference type="EMBL" id="BONU01000001">
    <property type="protein sequence ID" value="GIG71614.1"/>
    <property type="molecule type" value="Genomic_DNA"/>
</dbReference>
<evidence type="ECO:0000313" key="2">
    <source>
        <dbReference type="EMBL" id="GIG71614.1"/>
    </source>
</evidence>
<feature type="region of interest" description="Disordered" evidence="1">
    <location>
        <begin position="1"/>
        <end position="101"/>
    </location>
</feature>
<feature type="compositionally biased region" description="Basic and acidic residues" evidence="1">
    <location>
        <begin position="1"/>
        <end position="33"/>
    </location>
</feature>
<protein>
    <submittedName>
        <fullName evidence="2">Uncharacterized protein</fullName>
    </submittedName>
</protein>
<reference evidence="2" key="1">
    <citation type="submission" date="2021-01" db="EMBL/GenBank/DDBJ databases">
        <title>Whole genome shotgun sequence of Planosporangium flavigriseum NBRC 105377.</title>
        <authorList>
            <person name="Komaki H."/>
            <person name="Tamura T."/>
        </authorList>
    </citation>
    <scope>NUCLEOTIDE SEQUENCE</scope>
    <source>
        <strain evidence="2">NBRC 105377</strain>
    </source>
</reference>
<evidence type="ECO:0000313" key="3">
    <source>
        <dbReference type="Proteomes" id="UP000653674"/>
    </source>
</evidence>
<feature type="compositionally biased region" description="Low complexity" evidence="1">
    <location>
        <begin position="38"/>
        <end position="53"/>
    </location>
</feature>
<comment type="caution">
    <text evidence="2">The sequence shown here is derived from an EMBL/GenBank/DDBJ whole genome shotgun (WGS) entry which is preliminary data.</text>
</comment>
<accession>A0A8J3PJY1</accession>
<proteinExistence type="predicted"/>
<dbReference type="Proteomes" id="UP000653674">
    <property type="component" value="Unassembled WGS sequence"/>
</dbReference>
<organism evidence="2 3">
    <name type="scientific">Planosporangium flavigriseum</name>
    <dbReference type="NCBI Taxonomy" id="373681"/>
    <lineage>
        <taxon>Bacteria</taxon>
        <taxon>Bacillati</taxon>
        <taxon>Actinomycetota</taxon>
        <taxon>Actinomycetes</taxon>
        <taxon>Micromonosporales</taxon>
        <taxon>Micromonosporaceae</taxon>
        <taxon>Planosporangium</taxon>
    </lineage>
</organism>
<evidence type="ECO:0000256" key="1">
    <source>
        <dbReference type="SAM" id="MobiDB-lite"/>
    </source>
</evidence>